<dbReference type="SUPFAM" id="SSF50985">
    <property type="entry name" value="RCC1/BLIP-II"/>
    <property type="match status" value="1"/>
</dbReference>
<evidence type="ECO:0000256" key="1">
    <source>
        <dbReference type="ARBA" id="ARBA00022737"/>
    </source>
</evidence>
<dbReference type="EMBL" id="CDMZ01004111">
    <property type="protein sequence ID" value="CEM48686.1"/>
    <property type="molecule type" value="Genomic_DNA"/>
</dbReference>
<feature type="compositionally biased region" description="Low complexity" evidence="3">
    <location>
        <begin position="857"/>
        <end position="881"/>
    </location>
</feature>
<dbReference type="PANTHER" id="PTHR22870">
    <property type="entry name" value="REGULATOR OF CHROMOSOME CONDENSATION"/>
    <property type="match status" value="1"/>
</dbReference>
<evidence type="ECO:0000313" key="4">
    <source>
        <dbReference type="EMBL" id="CEM48686.1"/>
    </source>
</evidence>
<dbReference type="VEuPathDB" id="CryptoDB:Cvel_32503"/>
<reference evidence="4" key="1">
    <citation type="submission" date="2014-11" db="EMBL/GenBank/DDBJ databases">
        <authorList>
            <person name="Otto D Thomas"/>
            <person name="Naeem Raeece"/>
        </authorList>
    </citation>
    <scope>NUCLEOTIDE SEQUENCE</scope>
</reference>
<evidence type="ECO:0000256" key="3">
    <source>
        <dbReference type="SAM" id="MobiDB-lite"/>
    </source>
</evidence>
<protein>
    <submittedName>
        <fullName evidence="4">Uncharacterized protein</fullName>
    </submittedName>
</protein>
<dbReference type="Pfam" id="PF00415">
    <property type="entry name" value="RCC1"/>
    <property type="match status" value="2"/>
</dbReference>
<gene>
    <name evidence="4" type="ORF">Cvel_32503</name>
</gene>
<feature type="repeat" description="RCC1" evidence="2">
    <location>
        <begin position="554"/>
        <end position="612"/>
    </location>
</feature>
<feature type="compositionally biased region" description="Low complexity" evidence="3">
    <location>
        <begin position="748"/>
        <end position="761"/>
    </location>
</feature>
<feature type="region of interest" description="Disordered" evidence="3">
    <location>
        <begin position="279"/>
        <end position="326"/>
    </location>
</feature>
<dbReference type="InterPro" id="IPR051210">
    <property type="entry name" value="Ub_ligase/GEF_domain"/>
</dbReference>
<dbReference type="PANTHER" id="PTHR22870:SF408">
    <property type="entry name" value="OS09G0560450 PROTEIN"/>
    <property type="match status" value="1"/>
</dbReference>
<dbReference type="Gene3D" id="2.130.10.30">
    <property type="entry name" value="Regulator of chromosome condensation 1/beta-lactamase-inhibitor protein II"/>
    <property type="match status" value="1"/>
</dbReference>
<feature type="repeat" description="RCC1" evidence="2">
    <location>
        <begin position="726"/>
        <end position="801"/>
    </location>
</feature>
<proteinExistence type="predicted"/>
<feature type="compositionally biased region" description="Low complexity" evidence="3">
    <location>
        <begin position="283"/>
        <end position="306"/>
    </location>
</feature>
<feature type="region of interest" description="Disordered" evidence="3">
    <location>
        <begin position="742"/>
        <end position="764"/>
    </location>
</feature>
<accession>A0A0G4HW88</accession>
<sequence length="987" mass="107527">MSGEAVGGDMEIFLSGLNGDFSRDKSLLEDRLSGLRFEKHLFDFLANPAKQSLELPMEILSPDRLERYREVAQRVGVLFKVLNVREPGNEHLKKNVLKIEKPPTEGAETDKKPTAPTPENYRILAEKERRLQSLLDIMIAEHNTAEPDEIPAVWLQDIRPLNCRGATGGAKKPPDEAEDQVAEIVWLPPDAKPDVETYQLCVKMFILAEPVPTAPPYAHMEGIRLREDGKWLLREGVEGEVEQKVKEEKFGELNFVGPGELEEKQLEFDGSLFPDEPVFFLFPNPRQQQTPNPPETSTKSSSSSQAGGRGGSGSRKGARKPSTAAAAAAAAGGGDAAKDDGLCRARFQLPEVKEALASRHLWPFPDYDPSHFAVPVAQGACRGWWVWLRARNSKGWGPWPERPRLLLSLNRITFDAVCYWGSEYKELVRREHFHDMTFRGEVRDVPAKVLGDWETDGVACVAAGKPATLVVGRRGEMWQWGGCATLTPTEAANAPDLAPTLVEPQPGEVAQTACLLDDSPVRAHIWQDRRERVPFRARQAAVGTNFQAACSYEGDVALWGKSQYGQCADVIQVTNVPIRPILTTLPNPRPSLSIPIVQIACGHASVLALSAVGEPWTWGKDRGLLHTPDHDHNHQFFPRRMTDFAPQKVVSIASGSDFDAAVTCDGKMWTWGINLMGALGQNRSQKVTPWWFTPRRVEEGTGDFGKAPIVWMSLGVRHGTCVDADGRVFSWGDNSKGQLGLGKFQETSSSSASGSGSSGSSELPKSCVLCPTRIAFPPPSEEEKETSLVCLRSYTGLYTTHFVLQRSAFEVGHRYDTEDDADDAAGTDADVAAASGATAAAAGATAEGRDANPPAPEAAAAAVGASPSPAQPSLPSSSSREAPPEKPRGADPGNRTPTTRADSPRAADSLTASQKILFYYTGSSTGGASGASTTDNATVAGKQTKGKITWRPKRIWCHPQMHSPWWEWVDMSPGFYHTVCAFRWAGM</sequence>
<evidence type="ECO:0000256" key="2">
    <source>
        <dbReference type="PROSITE-ProRule" id="PRU00235"/>
    </source>
</evidence>
<dbReference type="AlphaFoldDB" id="A0A0G4HW88"/>
<organism evidence="4">
    <name type="scientific">Chromera velia CCMP2878</name>
    <dbReference type="NCBI Taxonomy" id="1169474"/>
    <lineage>
        <taxon>Eukaryota</taxon>
        <taxon>Sar</taxon>
        <taxon>Alveolata</taxon>
        <taxon>Colpodellida</taxon>
        <taxon>Chromeraceae</taxon>
        <taxon>Chromera</taxon>
    </lineage>
</organism>
<keyword evidence="1" id="KW-0677">Repeat</keyword>
<feature type="region of interest" description="Disordered" evidence="3">
    <location>
        <begin position="843"/>
        <end position="907"/>
    </location>
</feature>
<feature type="repeat" description="RCC1" evidence="2">
    <location>
        <begin position="666"/>
        <end position="725"/>
    </location>
</feature>
<dbReference type="InterPro" id="IPR009091">
    <property type="entry name" value="RCC1/BLIP-II"/>
</dbReference>
<dbReference type="PROSITE" id="PS50012">
    <property type="entry name" value="RCC1_3"/>
    <property type="match status" value="3"/>
</dbReference>
<dbReference type="InterPro" id="IPR000408">
    <property type="entry name" value="Reg_chr_condens"/>
</dbReference>
<name>A0A0G4HW88_9ALVE</name>